<evidence type="ECO:0000256" key="2">
    <source>
        <dbReference type="ARBA" id="ARBA00022515"/>
    </source>
</evidence>
<evidence type="ECO:0000256" key="4">
    <source>
        <dbReference type="ARBA" id="ARBA00022695"/>
    </source>
</evidence>
<keyword evidence="11" id="KW-0804">Transcription</keyword>
<evidence type="ECO:0000259" key="13">
    <source>
        <dbReference type="SMART" id="SM00493"/>
    </source>
</evidence>
<keyword evidence="2" id="KW-0639">Primosome</keyword>
<dbReference type="GO" id="GO:0003677">
    <property type="term" value="F:DNA binding"/>
    <property type="evidence" value="ECO:0007669"/>
    <property type="project" value="UniProtKB-KW"/>
</dbReference>
<dbReference type="SMART" id="SM00493">
    <property type="entry name" value="TOPRIM"/>
    <property type="match status" value="1"/>
</dbReference>
<dbReference type="NCBIfam" id="TIGR01391">
    <property type="entry name" value="dnaG"/>
    <property type="match status" value="1"/>
</dbReference>
<evidence type="ECO:0000256" key="8">
    <source>
        <dbReference type="ARBA" id="ARBA00022833"/>
    </source>
</evidence>
<evidence type="ECO:0000313" key="14">
    <source>
        <dbReference type="EMBL" id="ASE99873.1"/>
    </source>
</evidence>
<reference evidence="14" key="2">
    <citation type="journal article" date="2017" name="Nat. Commun.">
        <title>Single-virus genomics reveals hidden cosmopolitan and abundant viruses.</title>
        <authorList>
            <person name="Martinez-Hernandez F."/>
            <person name="Fornas O."/>
            <person name="Lluesma Gomez M."/>
            <person name="Bolduc B."/>
            <person name="de la Cruz Pena M.J."/>
            <person name="Martinez J.M."/>
            <person name="Anton J."/>
            <person name="Gasol J.M."/>
            <person name="Rosselli R."/>
            <person name="Rodriguez-Valera F."/>
            <person name="Sullivan M.B."/>
            <person name="Acinas S.G."/>
            <person name="Martinez-Garcia M."/>
        </authorList>
    </citation>
    <scope>NUCLEOTIDE SEQUENCE</scope>
</reference>
<dbReference type="GO" id="GO:0000428">
    <property type="term" value="C:DNA-directed RNA polymerase complex"/>
    <property type="evidence" value="ECO:0007669"/>
    <property type="project" value="UniProtKB-KW"/>
</dbReference>
<evidence type="ECO:0000256" key="6">
    <source>
        <dbReference type="ARBA" id="ARBA00022723"/>
    </source>
</evidence>
<reference evidence="14" key="1">
    <citation type="submission" date="2016-10" db="EMBL/GenBank/DDBJ databases">
        <authorList>
            <person name="Varghese N."/>
        </authorList>
    </citation>
    <scope>NUCLEOTIDE SEQUENCE</scope>
</reference>
<keyword evidence="4" id="KW-0548">Nucleotidyltransferase</keyword>
<proteinExistence type="predicted"/>
<dbReference type="PANTHER" id="PTHR30313">
    <property type="entry name" value="DNA PRIMASE"/>
    <property type="match status" value="1"/>
</dbReference>
<dbReference type="InterPro" id="IPR036977">
    <property type="entry name" value="DNA_primase_Znf_CHC2"/>
</dbReference>
<dbReference type="Gene3D" id="3.40.1360.10">
    <property type="match status" value="1"/>
</dbReference>
<keyword evidence="8" id="KW-0862">Zinc</keyword>
<dbReference type="CDD" id="cd03364">
    <property type="entry name" value="TOPRIM_DnaG_primases"/>
    <property type="match status" value="1"/>
</dbReference>
<feature type="domain" description="Zinc finger CHC2-type" evidence="12">
    <location>
        <begin position="32"/>
        <end position="88"/>
    </location>
</feature>
<dbReference type="EMBL" id="KY052800">
    <property type="protein sequence ID" value="ASE99873.1"/>
    <property type="molecule type" value="Genomic_DNA"/>
</dbReference>
<evidence type="ECO:0000256" key="11">
    <source>
        <dbReference type="ARBA" id="ARBA00023163"/>
    </source>
</evidence>
<dbReference type="InterPro" id="IPR002694">
    <property type="entry name" value="Znf_CHC2"/>
</dbReference>
<dbReference type="GO" id="GO:0008270">
    <property type="term" value="F:zinc ion binding"/>
    <property type="evidence" value="ECO:0007669"/>
    <property type="project" value="UniProtKB-KW"/>
</dbReference>
<keyword evidence="7" id="KW-0863">Zinc-finger</keyword>
<keyword evidence="6" id="KW-0479">Metal-binding</keyword>
<dbReference type="Pfam" id="PF08275">
    <property type="entry name" value="DNAG_N"/>
    <property type="match status" value="1"/>
</dbReference>
<keyword evidence="3" id="KW-0808">Transferase</keyword>
<evidence type="ECO:0000256" key="3">
    <source>
        <dbReference type="ARBA" id="ARBA00022679"/>
    </source>
</evidence>
<sequence>MSKHDSTKLFALIQIEDIIKDYMPIQKIGENYRCKCPFHHDSDPSLVISPKLGIFKCFGSGCGETGNAASFISKYEDIPYPQALTMLAEKVGRLDLAPKARGKQFTDVFEINQFALNLYSDILFTKDNSSANARMALRERRITQETAKLFQLGYSPNSWTWLVDQHLDNALLEQANLILKTDAGHYRDYFKNRIIFPMFHQKKLIGFTGRTLGVSQKIPKYLNSKDSDWFKKSKLLYGWSQNAQQIRRQKEIVITEGQFDVLQLHQRGIQNAVAVSGSYFGADQANLFQKAVKKATIMSDGDKAGVEATIRIGEFLIERNIDSHIIHVEGKDPDDLARYKHRFNWDKLNTKYGYNFVEFCHEQKGLESTLKRISGHRNKFKLSQDLKILSDLSGYDEKHLEHWLAQYKKAPLMEMVDLKKDELKLEDELMLLYACDDIQVPINGFLKNRLDKDLVKVIVDKPEGLTQDLARNKQYASRLSILDTIKDKDKYAKDLITKLNLEYMKKEVSKNKKLYKETQDSKYLEKIELVVKNINKMKMKVRNGQSYSSSV</sequence>
<dbReference type="InterPro" id="IPR013264">
    <property type="entry name" value="DNAG_N"/>
</dbReference>
<dbReference type="InterPro" id="IPR050219">
    <property type="entry name" value="DnaG_primase"/>
</dbReference>
<dbReference type="GO" id="GO:0006269">
    <property type="term" value="P:DNA replication, synthesis of primer"/>
    <property type="evidence" value="ECO:0007669"/>
    <property type="project" value="UniProtKB-KW"/>
</dbReference>
<dbReference type="InterPro" id="IPR037068">
    <property type="entry name" value="DNA_primase_core_N_sf"/>
</dbReference>
<feature type="domain" description="Toprim" evidence="13">
    <location>
        <begin position="250"/>
        <end position="321"/>
    </location>
</feature>
<organism evidence="14">
    <name type="scientific">uncultured virus</name>
    <dbReference type="NCBI Taxonomy" id="340016"/>
    <lineage>
        <taxon>Viruses</taxon>
        <taxon>environmental samples</taxon>
    </lineage>
</organism>
<dbReference type="InterPro" id="IPR006295">
    <property type="entry name" value="DNA_primase_DnaG"/>
</dbReference>
<dbReference type="SUPFAM" id="SSF57783">
    <property type="entry name" value="Zinc beta-ribbon"/>
    <property type="match status" value="1"/>
</dbReference>
<dbReference type="Gene3D" id="3.90.980.10">
    <property type="entry name" value="DNA primase, catalytic core, N-terminal domain"/>
    <property type="match status" value="1"/>
</dbReference>
<evidence type="ECO:0000256" key="10">
    <source>
        <dbReference type="ARBA" id="ARBA00023125"/>
    </source>
</evidence>
<dbReference type="SMART" id="SM00400">
    <property type="entry name" value="ZnF_CHCC"/>
    <property type="match status" value="1"/>
</dbReference>
<evidence type="ECO:0000259" key="12">
    <source>
        <dbReference type="SMART" id="SM00400"/>
    </source>
</evidence>
<dbReference type="Pfam" id="PF01807">
    <property type="entry name" value="Zn_ribbon_DnaG"/>
    <property type="match status" value="1"/>
</dbReference>
<evidence type="ECO:0000256" key="1">
    <source>
        <dbReference type="ARBA" id="ARBA00022478"/>
    </source>
</evidence>
<dbReference type="Pfam" id="PF13155">
    <property type="entry name" value="Toprim_2"/>
    <property type="match status" value="1"/>
</dbReference>
<accession>A0A218MKR7</accession>
<evidence type="ECO:0000256" key="7">
    <source>
        <dbReference type="ARBA" id="ARBA00022771"/>
    </source>
</evidence>
<evidence type="ECO:0000256" key="5">
    <source>
        <dbReference type="ARBA" id="ARBA00022705"/>
    </source>
</evidence>
<dbReference type="GO" id="GO:0003899">
    <property type="term" value="F:DNA-directed RNA polymerase activity"/>
    <property type="evidence" value="ECO:0007669"/>
    <property type="project" value="InterPro"/>
</dbReference>
<name>A0A218MKR7_9VIRU</name>
<dbReference type="PANTHER" id="PTHR30313:SF2">
    <property type="entry name" value="DNA PRIMASE"/>
    <property type="match status" value="1"/>
</dbReference>
<keyword evidence="10" id="KW-0238">DNA-binding</keyword>
<keyword evidence="5" id="KW-0235">DNA replication</keyword>
<protein>
    <submittedName>
        <fullName evidence="14">Putative DNA primase</fullName>
    </submittedName>
</protein>
<dbReference type="InterPro" id="IPR006171">
    <property type="entry name" value="TOPRIM_dom"/>
</dbReference>
<dbReference type="InterPro" id="IPR034151">
    <property type="entry name" value="TOPRIM_DnaG_bac"/>
</dbReference>
<evidence type="ECO:0000256" key="9">
    <source>
        <dbReference type="ARBA" id="ARBA00022842"/>
    </source>
</evidence>
<dbReference type="Gene3D" id="3.90.580.10">
    <property type="entry name" value="Zinc finger, CHC2-type domain"/>
    <property type="match status" value="1"/>
</dbReference>
<keyword evidence="1" id="KW-0240">DNA-directed RNA polymerase</keyword>
<dbReference type="SUPFAM" id="SSF56731">
    <property type="entry name" value="DNA primase core"/>
    <property type="match status" value="1"/>
</dbReference>
<keyword evidence="9" id="KW-0460">Magnesium</keyword>